<name>A0ABY4HWP9_CHIFI</name>
<dbReference type="Proteomes" id="UP000830198">
    <property type="component" value="Chromosome"/>
</dbReference>
<sequence>MAIVKPVLRAFDHAKVIEFYVDWLGFQVDWEDRPDNTPFYMQVSMGDIVLHISEHHGDASPGGTVYVDDFRDVAVYHQKLIDKQYKYNRPGLGEAFYDPSILTFTVNDPFYNKIIFAGKKQ</sequence>
<dbReference type="Pfam" id="PF19581">
    <property type="entry name" value="Glyoxalase_7"/>
    <property type="match status" value="1"/>
</dbReference>
<dbReference type="SUPFAM" id="SSF54593">
    <property type="entry name" value="Glyoxalase/Bleomycin resistance protein/Dihydroxybiphenyl dioxygenase"/>
    <property type="match status" value="1"/>
</dbReference>
<keyword evidence="1" id="KW-0046">Antibiotic resistance</keyword>
<keyword evidence="3" id="KW-1185">Reference proteome</keyword>
<reference evidence="2 3" key="1">
    <citation type="submission" date="2022-04" db="EMBL/GenBank/DDBJ databases">
        <title>The arsenic-methylating capacity of Chitinophaga filiformis YT5 during chitin decomposition.</title>
        <authorList>
            <person name="Chen G."/>
            <person name="Liang Y."/>
        </authorList>
    </citation>
    <scope>NUCLEOTIDE SEQUENCE [LARGE SCALE GENOMIC DNA]</scope>
    <source>
        <strain evidence="2 3">YT5</strain>
    </source>
</reference>
<organism evidence="2 3">
    <name type="scientific">Chitinophaga filiformis</name>
    <name type="common">Myxococcus filiformis</name>
    <name type="synonym">Flexibacter filiformis</name>
    <dbReference type="NCBI Taxonomy" id="104663"/>
    <lineage>
        <taxon>Bacteria</taxon>
        <taxon>Pseudomonadati</taxon>
        <taxon>Bacteroidota</taxon>
        <taxon>Chitinophagia</taxon>
        <taxon>Chitinophagales</taxon>
        <taxon>Chitinophagaceae</taxon>
        <taxon>Chitinophaga</taxon>
    </lineage>
</organism>
<protein>
    <submittedName>
        <fullName evidence="2">Glyoxalase superfamily protein</fullName>
    </submittedName>
</protein>
<dbReference type="InterPro" id="IPR029068">
    <property type="entry name" value="Glyas_Bleomycin-R_OHBP_Dase"/>
</dbReference>
<proteinExistence type="predicted"/>
<evidence type="ECO:0000313" key="2">
    <source>
        <dbReference type="EMBL" id="UPK68226.1"/>
    </source>
</evidence>
<accession>A0ABY4HWP9</accession>
<evidence type="ECO:0000313" key="3">
    <source>
        <dbReference type="Proteomes" id="UP000830198"/>
    </source>
</evidence>
<gene>
    <name evidence="2" type="ORF">MYF79_25040</name>
</gene>
<evidence type="ECO:0000256" key="1">
    <source>
        <dbReference type="ARBA" id="ARBA00023251"/>
    </source>
</evidence>
<dbReference type="RefSeq" id="WP_247810585.1">
    <property type="nucleotide sequence ID" value="NZ_CP095855.1"/>
</dbReference>
<dbReference type="Gene3D" id="3.10.180.10">
    <property type="entry name" value="2,3-Dihydroxybiphenyl 1,2-Dioxygenase, domain 1"/>
    <property type="match status" value="1"/>
</dbReference>
<dbReference type="EMBL" id="CP095855">
    <property type="protein sequence ID" value="UPK68226.1"/>
    <property type="molecule type" value="Genomic_DNA"/>
</dbReference>
<dbReference type="InterPro" id="IPR000335">
    <property type="entry name" value="Bleomycin-R"/>
</dbReference>